<keyword evidence="2" id="KW-1185">Reference proteome</keyword>
<evidence type="ECO:0000313" key="1">
    <source>
        <dbReference type="EMBL" id="RIB04835.1"/>
    </source>
</evidence>
<accession>A0A397U3I1</accession>
<dbReference type="Proteomes" id="UP000266673">
    <property type="component" value="Unassembled WGS sequence"/>
</dbReference>
<comment type="caution">
    <text evidence="1">The sequence shown here is derived from an EMBL/GenBank/DDBJ whole genome shotgun (WGS) entry which is preliminary data.</text>
</comment>
<reference evidence="1 2" key="1">
    <citation type="submission" date="2018-06" db="EMBL/GenBank/DDBJ databases">
        <title>Comparative genomics reveals the genomic features of Rhizophagus irregularis, R. cerebriforme, R. diaphanum and Gigaspora rosea, and their symbiotic lifestyle signature.</title>
        <authorList>
            <person name="Morin E."/>
            <person name="San Clemente H."/>
            <person name="Chen E.C.H."/>
            <person name="De La Providencia I."/>
            <person name="Hainaut M."/>
            <person name="Kuo A."/>
            <person name="Kohler A."/>
            <person name="Murat C."/>
            <person name="Tang N."/>
            <person name="Roy S."/>
            <person name="Loubradou J."/>
            <person name="Henrissat B."/>
            <person name="Grigoriev I.V."/>
            <person name="Corradi N."/>
            <person name="Roux C."/>
            <person name="Martin F.M."/>
        </authorList>
    </citation>
    <scope>NUCLEOTIDE SEQUENCE [LARGE SCALE GENOMIC DNA]</scope>
    <source>
        <strain evidence="1 2">DAOM 194757</strain>
    </source>
</reference>
<protein>
    <submittedName>
        <fullName evidence="1">Uncharacterized protein</fullName>
    </submittedName>
</protein>
<evidence type="ECO:0000313" key="2">
    <source>
        <dbReference type="Proteomes" id="UP000266673"/>
    </source>
</evidence>
<sequence length="254" mass="30715">MCNSITPVQSVELYWKNKKVEQPVCQFMKVLTNLKVELEWRLTEAITKEEPQDKDMKFKWSLLWNRIKRQNGIRCASMRKNRRFCKNRKEEDQDHLSECSKYEDLWNNLEETAIQAAWTGVPADLRHSEVKDQLRKAFWGKVKEATCFCDCTSIVAWNIFYKEIWRIRYEDMIKWEKSNGISRRDKIENKRKKNPKDLKKDRPVKELLSKKEKKKLRQEIKEKEHAEKCRREKLLEEAIEKLIAKGEKPFWYGL</sequence>
<dbReference type="AlphaFoldDB" id="A0A397U3I1"/>
<dbReference type="EMBL" id="QKWP01002102">
    <property type="protein sequence ID" value="RIB04835.1"/>
    <property type="molecule type" value="Genomic_DNA"/>
</dbReference>
<name>A0A397U3I1_9GLOM</name>
<organism evidence="1 2">
    <name type="scientific">Gigaspora rosea</name>
    <dbReference type="NCBI Taxonomy" id="44941"/>
    <lineage>
        <taxon>Eukaryota</taxon>
        <taxon>Fungi</taxon>
        <taxon>Fungi incertae sedis</taxon>
        <taxon>Mucoromycota</taxon>
        <taxon>Glomeromycotina</taxon>
        <taxon>Glomeromycetes</taxon>
        <taxon>Diversisporales</taxon>
        <taxon>Gigasporaceae</taxon>
        <taxon>Gigaspora</taxon>
    </lineage>
</organism>
<gene>
    <name evidence="1" type="ORF">C2G38_2048113</name>
</gene>
<proteinExistence type="predicted"/>